<keyword evidence="1" id="KW-0808">Transferase</keyword>
<dbReference type="Gene3D" id="1.10.246.130">
    <property type="match status" value="1"/>
</dbReference>
<dbReference type="AlphaFoldDB" id="A0A2A6JJ12"/>
<accession>A0A2A6JJ12</accession>
<proteinExistence type="predicted"/>
<dbReference type="InterPro" id="IPR043137">
    <property type="entry name" value="GGT_ssub_C"/>
</dbReference>
<evidence type="ECO:0000313" key="2">
    <source>
        <dbReference type="Proteomes" id="UP000220768"/>
    </source>
</evidence>
<keyword evidence="2" id="KW-1185">Reference proteome</keyword>
<dbReference type="PANTHER" id="PTHR43881">
    <property type="entry name" value="GAMMA-GLUTAMYLTRANSPEPTIDASE (AFU_ORTHOLOGUE AFUA_4G13580)"/>
    <property type="match status" value="1"/>
</dbReference>
<comment type="caution">
    <text evidence="1">The sequence shown here is derived from an EMBL/GenBank/DDBJ whole genome shotgun (WGS) entry which is preliminary data.</text>
</comment>
<evidence type="ECO:0000313" key="1">
    <source>
        <dbReference type="EMBL" id="PDT06286.1"/>
    </source>
</evidence>
<dbReference type="InterPro" id="IPR029055">
    <property type="entry name" value="Ntn_hydrolases_N"/>
</dbReference>
<dbReference type="GO" id="GO:0016740">
    <property type="term" value="F:transferase activity"/>
    <property type="evidence" value="ECO:0007669"/>
    <property type="project" value="UniProtKB-KW"/>
</dbReference>
<reference evidence="1 2" key="1">
    <citation type="submission" date="2017-09" db="EMBL/GenBank/DDBJ databases">
        <title>Comparative genomics of rhizobia isolated from Phaseolus vulgaris in China.</title>
        <authorList>
            <person name="Tong W."/>
        </authorList>
    </citation>
    <scope>NUCLEOTIDE SEQUENCE [LARGE SCALE GENOMIC DNA]</scope>
    <source>
        <strain evidence="1 2">C5</strain>
    </source>
</reference>
<gene>
    <name evidence="1" type="ORF">CO666_01335</name>
</gene>
<dbReference type="Gene3D" id="3.60.20.40">
    <property type="match status" value="1"/>
</dbReference>
<dbReference type="PANTHER" id="PTHR43881:SF1">
    <property type="entry name" value="GAMMA-GLUTAMYLTRANSPEPTIDASE (AFU_ORTHOLOGUE AFUA_4G13580)"/>
    <property type="match status" value="1"/>
</dbReference>
<dbReference type="Proteomes" id="UP000220768">
    <property type="component" value="Unassembled WGS sequence"/>
</dbReference>
<dbReference type="InterPro" id="IPR052896">
    <property type="entry name" value="GGT-like_enzyme"/>
</dbReference>
<dbReference type="EMBL" id="NWSV01000001">
    <property type="protein sequence ID" value="PDT06286.1"/>
    <property type="molecule type" value="Genomic_DNA"/>
</dbReference>
<protein>
    <submittedName>
        <fullName evidence="1">Gamma-glutamyltransferase</fullName>
    </submittedName>
</protein>
<dbReference type="InterPro" id="IPR043138">
    <property type="entry name" value="GGT_lsub"/>
</dbReference>
<dbReference type="SUPFAM" id="SSF56235">
    <property type="entry name" value="N-terminal nucleophile aminohydrolases (Ntn hydrolases)"/>
    <property type="match status" value="1"/>
</dbReference>
<name>A0A2A6JJ12_9HYPH</name>
<organism evidence="1 2">
    <name type="scientific">Rhizobium chutanense</name>
    <dbReference type="NCBI Taxonomy" id="2035448"/>
    <lineage>
        <taxon>Bacteria</taxon>
        <taxon>Pseudomonadati</taxon>
        <taxon>Pseudomonadota</taxon>
        <taxon>Alphaproteobacteria</taxon>
        <taxon>Hyphomicrobiales</taxon>
        <taxon>Rhizobiaceae</taxon>
        <taxon>Rhizobium/Agrobacterium group</taxon>
        <taxon>Rhizobium</taxon>
    </lineage>
</organism>
<dbReference type="PRINTS" id="PR01210">
    <property type="entry name" value="GGTRANSPTASE"/>
</dbReference>
<dbReference type="Pfam" id="PF01019">
    <property type="entry name" value="G_glu_transpept"/>
    <property type="match status" value="1"/>
</dbReference>
<sequence length="594" mass="64318">MTAFTTRPEILGTFGVVTSTHWIASAVGMSILEKGGNAFDAAVATGFVLQIVEPHLCGPGGDLPAVIYSKRNDKVEVICAQGPAPAGATIEHYTAEGLTLIPGDGLLSTVIPGSFDGWMLMLRDYGSMSVREVLEPAIYYAEHGHPLLPGVSATIKGLAVFFEKEWPTSYETWLPGGSVPAAQANFRNPVLAETWKRVIAEAETKRGREAQVEAARDAFYRGFITEKIDAYLKSAEVMDASGNRHKGVLTANDMASWSATIEAPLTHDYHGWTIAKTGPWGQGPVFLQTLSILKGFDLAAMDPAGADFVHTVAEAMKLAFADREVYYGDPDFSEVPVAHLLSEAYAAERRKLIGAEASFDLRPGIVPGFEAQHDLTMKMLGADSRTGTVYEPTMAHLSEKRGDTVHIDVIDRDGNMVSVTPSGGWLQSSPTVPGLGFCLNSRAQMFWLKAGLPTSLAPGKRPRTTLTPSLGLYEGRPTLAFGTPGGDQQEQWQLSFFLRHVHHRLNLQAAIDQPLFHTSHFPSSFYPRTREPGGLMVEANFGADVLAALARQGHKLTVADEWTIGRLTAARRDADGLMRAAATPRLMQAYAVGR</sequence>
<dbReference type="RefSeq" id="WP_097610363.1">
    <property type="nucleotide sequence ID" value="NZ_NWSV01000001.1"/>
</dbReference>